<comment type="similarity">
    <text evidence="1">Belongs to the eukaryotic ribosomal protein P1/P2 family.</text>
</comment>
<evidence type="ECO:0000313" key="7">
    <source>
        <dbReference type="EMBL" id="KAF5320436.1"/>
    </source>
</evidence>
<dbReference type="Pfam" id="PF20151">
    <property type="entry name" value="DUF6533"/>
    <property type="match status" value="1"/>
</dbReference>
<feature type="region of interest" description="Disordered" evidence="4">
    <location>
        <begin position="73"/>
        <end position="101"/>
    </location>
</feature>
<dbReference type="CDD" id="cd05831">
    <property type="entry name" value="Ribosomal_P1"/>
    <property type="match status" value="1"/>
</dbReference>
<keyword evidence="5" id="KW-0472">Membrane</keyword>
<feature type="transmembrane region" description="Helical" evidence="5">
    <location>
        <begin position="248"/>
        <end position="268"/>
    </location>
</feature>
<dbReference type="InterPro" id="IPR045340">
    <property type="entry name" value="DUF6533"/>
</dbReference>
<keyword evidence="8" id="KW-1185">Reference proteome</keyword>
<dbReference type="GO" id="GO:0030295">
    <property type="term" value="F:protein kinase activator activity"/>
    <property type="evidence" value="ECO:0007669"/>
    <property type="project" value="TreeGrafter"/>
</dbReference>
<dbReference type="AlphaFoldDB" id="A0A8H5BC07"/>
<feature type="transmembrane region" description="Helical" evidence="5">
    <location>
        <begin position="207"/>
        <end position="228"/>
    </location>
</feature>
<dbReference type="GO" id="GO:0022625">
    <property type="term" value="C:cytosolic large ribosomal subunit"/>
    <property type="evidence" value="ECO:0007669"/>
    <property type="project" value="TreeGrafter"/>
</dbReference>
<dbReference type="GO" id="GO:0043021">
    <property type="term" value="F:ribonucleoprotein complex binding"/>
    <property type="evidence" value="ECO:0007669"/>
    <property type="project" value="TreeGrafter"/>
</dbReference>
<feature type="compositionally biased region" description="Basic and acidic residues" evidence="4">
    <location>
        <begin position="85"/>
        <end position="95"/>
    </location>
</feature>
<dbReference type="FunFam" id="1.10.10.1410:FF:000001">
    <property type="entry name" value="60S acidic ribosomal protein P1"/>
    <property type="match status" value="1"/>
</dbReference>
<gene>
    <name evidence="7" type="ORF">D9611_010738</name>
</gene>
<sequence length="493" mass="53598">MASTDLAATYAALILADDGIEITADKINALTSAANVDIEPIWASLLAKALEGKNVKDLLSNVGAGGGAPAAGGVPAAAAGGAAEDAPKAEEKVEEKEESDDDMVRLLRLPTGTGELAGEATRDASRRTLSMDATPEEIAEMTSLVSVWTKQDVSPLLFLSTPDDLPIVHIQKYISLAFYSFYGYYYLTTLAEEVAIIWPQKLRTGKILFLFNRYIPMTVIILSTLLEFRVYTVLDPKVCQGLDRTNAVTWRANAIASEIVLLLCLHALLGSKGRFLVLIMVIYTGLTLGVIIPQLKFYGDSSSAVETEQIDIELGYACSWEGDLSDAARKGSIIAGYVALAKPACIALLAIGVFYARYRRQTGSLIKVLRRDSGVYVFAMTIIRLANAIVITFSMKLGYYNLFDVVMNAILICIGPILACRLLLNMQETVDEGVRTIITTLLFDPSNPTNESEDNIDSSNRPVEMKRYKGLGRKKDTEKAEPEGAVIEVVERA</sequence>
<dbReference type="GO" id="GO:0006414">
    <property type="term" value="P:translational elongation"/>
    <property type="evidence" value="ECO:0007669"/>
    <property type="project" value="InterPro"/>
</dbReference>
<protein>
    <recommendedName>
        <fullName evidence="6">DUF6533 domain-containing protein</fullName>
    </recommendedName>
</protein>
<keyword evidence="5" id="KW-0812">Transmembrane</keyword>
<dbReference type="InterPro" id="IPR038716">
    <property type="entry name" value="P1/P2_N_sf"/>
</dbReference>
<feature type="domain" description="DUF6533" evidence="6">
    <location>
        <begin position="173"/>
        <end position="217"/>
    </location>
</feature>
<comment type="caution">
    <text evidence="7">The sequence shown here is derived from an EMBL/GenBank/DDBJ whole genome shotgun (WGS) entry which is preliminary data.</text>
</comment>
<feature type="transmembrane region" description="Helical" evidence="5">
    <location>
        <begin position="334"/>
        <end position="355"/>
    </location>
</feature>
<feature type="compositionally biased region" description="Low complexity" evidence="4">
    <location>
        <begin position="73"/>
        <end position="84"/>
    </location>
</feature>
<dbReference type="GO" id="GO:0003735">
    <property type="term" value="F:structural constituent of ribosome"/>
    <property type="evidence" value="ECO:0007669"/>
    <property type="project" value="InterPro"/>
</dbReference>
<evidence type="ECO:0000259" key="6">
    <source>
        <dbReference type="Pfam" id="PF20151"/>
    </source>
</evidence>
<dbReference type="HAMAP" id="MF_01478">
    <property type="entry name" value="Ribosomal_L12_arch"/>
    <property type="match status" value="1"/>
</dbReference>
<dbReference type="GO" id="GO:0002181">
    <property type="term" value="P:cytoplasmic translation"/>
    <property type="evidence" value="ECO:0007669"/>
    <property type="project" value="TreeGrafter"/>
</dbReference>
<feature type="transmembrane region" description="Helical" evidence="5">
    <location>
        <begin position="405"/>
        <end position="424"/>
    </location>
</feature>
<dbReference type="Pfam" id="PF00428">
    <property type="entry name" value="Ribosomal_60s"/>
    <property type="match status" value="1"/>
</dbReference>
<evidence type="ECO:0000256" key="3">
    <source>
        <dbReference type="ARBA" id="ARBA00023274"/>
    </source>
</evidence>
<feature type="transmembrane region" description="Helical" evidence="5">
    <location>
        <begin position="275"/>
        <end position="295"/>
    </location>
</feature>
<proteinExistence type="inferred from homology"/>
<dbReference type="PANTHER" id="PTHR45696">
    <property type="entry name" value="60S ACIDIC RIBOSOMAL PROTEIN P1"/>
    <property type="match status" value="1"/>
</dbReference>
<reference evidence="7 8" key="1">
    <citation type="journal article" date="2020" name="ISME J.">
        <title>Uncovering the hidden diversity of litter-decomposition mechanisms in mushroom-forming fungi.</title>
        <authorList>
            <person name="Floudas D."/>
            <person name="Bentzer J."/>
            <person name="Ahren D."/>
            <person name="Johansson T."/>
            <person name="Persson P."/>
            <person name="Tunlid A."/>
        </authorList>
    </citation>
    <scope>NUCLEOTIDE SEQUENCE [LARGE SCALE GENOMIC DNA]</scope>
    <source>
        <strain evidence="7 8">CBS 175.51</strain>
    </source>
</reference>
<feature type="transmembrane region" description="Helical" evidence="5">
    <location>
        <begin position="375"/>
        <end position="393"/>
    </location>
</feature>
<keyword evidence="5" id="KW-1133">Transmembrane helix</keyword>
<evidence type="ECO:0000313" key="8">
    <source>
        <dbReference type="Proteomes" id="UP000541558"/>
    </source>
</evidence>
<dbReference type="Proteomes" id="UP000541558">
    <property type="component" value="Unassembled WGS sequence"/>
</dbReference>
<name>A0A8H5BC07_9AGAR</name>
<keyword evidence="3" id="KW-0687">Ribonucleoprotein</keyword>
<dbReference type="OrthoDB" id="2194681at2759"/>
<dbReference type="PANTHER" id="PTHR45696:SF10">
    <property type="entry name" value="LARGE RIBOSOMAL SUBUNIT PROTEIN P1"/>
    <property type="match status" value="1"/>
</dbReference>
<accession>A0A8H5BC07</accession>
<keyword evidence="2" id="KW-0689">Ribosomal protein</keyword>
<organism evidence="7 8">
    <name type="scientific">Ephemerocybe angulata</name>
    <dbReference type="NCBI Taxonomy" id="980116"/>
    <lineage>
        <taxon>Eukaryota</taxon>
        <taxon>Fungi</taxon>
        <taxon>Dikarya</taxon>
        <taxon>Basidiomycota</taxon>
        <taxon>Agaricomycotina</taxon>
        <taxon>Agaricomycetes</taxon>
        <taxon>Agaricomycetidae</taxon>
        <taxon>Agaricales</taxon>
        <taxon>Agaricineae</taxon>
        <taxon>Psathyrellaceae</taxon>
        <taxon>Ephemerocybe</taxon>
    </lineage>
</organism>
<dbReference type="Gene3D" id="1.10.10.1410">
    <property type="match status" value="1"/>
</dbReference>
<evidence type="ECO:0000256" key="5">
    <source>
        <dbReference type="SAM" id="Phobius"/>
    </source>
</evidence>
<dbReference type="EMBL" id="JAACJK010000169">
    <property type="protein sequence ID" value="KAF5320436.1"/>
    <property type="molecule type" value="Genomic_DNA"/>
</dbReference>
<evidence type="ECO:0000256" key="4">
    <source>
        <dbReference type="SAM" id="MobiDB-lite"/>
    </source>
</evidence>
<evidence type="ECO:0000256" key="2">
    <source>
        <dbReference type="ARBA" id="ARBA00022980"/>
    </source>
</evidence>
<evidence type="ECO:0000256" key="1">
    <source>
        <dbReference type="ARBA" id="ARBA00005436"/>
    </source>
</evidence>
<dbReference type="InterPro" id="IPR027534">
    <property type="entry name" value="Ribosomal_P1/P2"/>
</dbReference>